<dbReference type="InterPro" id="IPR036691">
    <property type="entry name" value="Endo/exonu/phosph_ase_sf"/>
</dbReference>
<feature type="region of interest" description="Disordered" evidence="2">
    <location>
        <begin position="153"/>
        <end position="175"/>
    </location>
</feature>
<evidence type="ECO:0000313" key="5">
    <source>
        <dbReference type="Proteomes" id="UP000601435"/>
    </source>
</evidence>
<evidence type="ECO:0000256" key="1">
    <source>
        <dbReference type="SAM" id="Coils"/>
    </source>
</evidence>
<dbReference type="EMBL" id="CAJNJA010021399">
    <property type="protein sequence ID" value="CAE7475223.1"/>
    <property type="molecule type" value="Genomic_DNA"/>
</dbReference>
<dbReference type="PROSITE" id="PS50879">
    <property type="entry name" value="RNASE_H_1"/>
    <property type="match status" value="1"/>
</dbReference>
<proteinExistence type="predicted"/>
<feature type="region of interest" description="Disordered" evidence="2">
    <location>
        <begin position="847"/>
        <end position="934"/>
    </location>
</feature>
<feature type="domain" description="RNase H type-1" evidence="3">
    <location>
        <begin position="1003"/>
        <end position="1156"/>
    </location>
</feature>
<dbReference type="InterPro" id="IPR002156">
    <property type="entry name" value="RNaseH_domain"/>
</dbReference>
<keyword evidence="1" id="KW-0175">Coiled coil</keyword>
<evidence type="ECO:0000256" key="2">
    <source>
        <dbReference type="SAM" id="MobiDB-lite"/>
    </source>
</evidence>
<protein>
    <recommendedName>
        <fullName evidence="3">RNase H type-1 domain-containing protein</fullName>
    </recommendedName>
</protein>
<name>A0A812SEZ1_9DINO</name>
<sequence length="1492" mass="165144">MGRGRGQGQWRDQQPSYGWHSSQYGAKEHGWGQEPRRRDDKEPKKAKEYVFPAYNKVSVATKEQDNGVGRDANDLDGPGNFVRHVQKLVNAARKAEARVRKAEKDSEESDCQWKEFQAQLRKAFLRERARHQGDARRFAQEVEEQRELHQKALGELRRMLDGPTEKPIKEEEGERGALDEWAKLTAIPDEAEYFLETLRDGRERHPLRQGEGEIGFDPGTSRRWVSSGQAGQAHTSAYGGRVGGQCRREQGEAALSLFPIDKDSSALTPSASRIRGSSRRVPVKALGRAKPKVPTLKPGTKLADKLEQRRAQAIKLVEDDDEDDEDLDLLKEDGTTREGILPAAMSRRGADLPLLFLPGSLGAADNIFCGDFFGQFATNPFLSNGAHELFYPAFAAGNEGVLQTYQAVEGYPISAPRASLYDVEGHMICKHNIWHGPTGGHDQHARGQVHFFDLLVVLFYLRDCVADLFLAHDFWMQAYASGMACTLLLMRGVILLALLARGSNYQAALPTLQDSRPPKQTDLELWASGQLTMREQLALSWSRVLEERPLEHSTGKAATPRFTASADDAQALLDEANQQRAMHITIWLATPYYEEEVLDMGWLFLRPVPAWPEQCTTPVVHCPLARRWLHGLNKFILVMDSTGIGGATFAFYHEGPVAKDSLQQLLSPDEDAEDVEFYVFGRNSPLESDQIPSSMIGKYVVYQSTSDQVVFSDYLSDEQNIVLMAEQLLNFDAGNCWIKMPDTPLAHLSHAGRNITKQIAVVEGPRHTPMVTLDHAVVFLDLRELGLFPQWIYLEDGFLDPTAFLDDIRFPAIEGWTVIVEGGDPCRPPPCLEARDGETLRFALREGAGSSSLESPHDSDDSGQDDHSQDGDTDDGSSDGRDILDSSEFSGSPAPDTGAPRGPPPPQPMDRSRSPRRRQDDAGPTEPTSLSLTHLVQPPMFDLTDQSVQLPCDEEALRAMSRTWPPDWLQADISQAKLKQPTKEQLKGHVHWSDLLASLRPGELPEAHIYTDGAWNPKTGLGGYAVAIILVLSGAHAIFGLLGEQVQGNAATPWTFQAPPALRVEQIALATSLFWILQGCSFLRFESVTVHFDCLSAGWSMSGQWGPTNSFGLQTHALEQYLQELADPPPAFCHVAAHKGHPYNELVDSLAEQVAVQAIRLPCPPTEAVHAFMTADLTWLGVIARNYKQGGLPIQPGYIFRWSVGGNAGPAALTPEQLIPVQYQGQDSLDGQQNFEIKVLSLNAQSLSGKHRYFEEQLDSLNCNLALFQETKGLSNVIASKSFLRLATDGASHWGVAVWVSRKFGLLSFGGRVRCIEEADIRIVCESPRLLILAIDLDGRKIIAYSGHCPHSAKGPEAKEFIANLRRCLALLKRSTLIVGGLDLNGRVVTNVAQTTGGLRFGEEDAIGREMTEVAQELQLWFPSTFERLHVGEHATYQQANGAVHRIDYVILGGASEVSFLKSWVQYDFDTASPNDDHWPVMDGPGTYEMPS</sequence>
<reference evidence="4" key="1">
    <citation type="submission" date="2021-02" db="EMBL/GenBank/DDBJ databases">
        <authorList>
            <person name="Dougan E. K."/>
            <person name="Rhodes N."/>
            <person name="Thang M."/>
            <person name="Chan C."/>
        </authorList>
    </citation>
    <scope>NUCLEOTIDE SEQUENCE</scope>
</reference>
<evidence type="ECO:0000313" key="4">
    <source>
        <dbReference type="EMBL" id="CAE7475223.1"/>
    </source>
</evidence>
<dbReference type="SUPFAM" id="SSF56219">
    <property type="entry name" value="DNase I-like"/>
    <property type="match status" value="1"/>
</dbReference>
<dbReference type="InterPro" id="IPR012337">
    <property type="entry name" value="RNaseH-like_sf"/>
</dbReference>
<feature type="compositionally biased region" description="Polar residues" evidence="2">
    <location>
        <begin position="15"/>
        <end position="24"/>
    </location>
</feature>
<feature type="compositionally biased region" description="Basic and acidic residues" evidence="2">
    <location>
        <begin position="910"/>
        <end position="921"/>
    </location>
</feature>
<dbReference type="InterPro" id="IPR036397">
    <property type="entry name" value="RNaseH_sf"/>
</dbReference>
<accession>A0A812SEZ1</accession>
<feature type="compositionally biased region" description="Basic and acidic residues" evidence="2">
    <location>
        <begin position="26"/>
        <end position="48"/>
    </location>
</feature>
<dbReference type="Proteomes" id="UP000601435">
    <property type="component" value="Unassembled WGS sequence"/>
</dbReference>
<dbReference type="Gene3D" id="3.60.10.10">
    <property type="entry name" value="Endonuclease/exonuclease/phosphatase"/>
    <property type="match status" value="1"/>
</dbReference>
<evidence type="ECO:0000259" key="3">
    <source>
        <dbReference type="PROSITE" id="PS50879"/>
    </source>
</evidence>
<feature type="coiled-coil region" evidence="1">
    <location>
        <begin position="85"/>
        <end position="112"/>
    </location>
</feature>
<gene>
    <name evidence="4" type="ORF">SNEC2469_LOCUS13420</name>
</gene>
<dbReference type="Gene3D" id="3.30.420.10">
    <property type="entry name" value="Ribonuclease H-like superfamily/Ribonuclease H"/>
    <property type="match status" value="1"/>
</dbReference>
<comment type="caution">
    <text evidence="4">The sequence shown here is derived from an EMBL/GenBank/DDBJ whole genome shotgun (WGS) entry which is preliminary data.</text>
</comment>
<dbReference type="OrthoDB" id="418148at2759"/>
<feature type="compositionally biased region" description="Basic and acidic residues" evidence="2">
    <location>
        <begin position="855"/>
        <end position="870"/>
    </location>
</feature>
<dbReference type="GO" id="GO:0004523">
    <property type="term" value="F:RNA-DNA hybrid ribonuclease activity"/>
    <property type="evidence" value="ECO:0007669"/>
    <property type="project" value="InterPro"/>
</dbReference>
<dbReference type="GO" id="GO:0003676">
    <property type="term" value="F:nucleic acid binding"/>
    <property type="evidence" value="ECO:0007669"/>
    <property type="project" value="InterPro"/>
</dbReference>
<feature type="region of interest" description="Disordered" evidence="2">
    <location>
        <begin position="1"/>
        <end position="49"/>
    </location>
</feature>
<organism evidence="4 5">
    <name type="scientific">Symbiodinium necroappetens</name>
    <dbReference type="NCBI Taxonomy" id="1628268"/>
    <lineage>
        <taxon>Eukaryota</taxon>
        <taxon>Sar</taxon>
        <taxon>Alveolata</taxon>
        <taxon>Dinophyceae</taxon>
        <taxon>Suessiales</taxon>
        <taxon>Symbiodiniaceae</taxon>
        <taxon>Symbiodinium</taxon>
    </lineage>
</organism>
<dbReference type="SUPFAM" id="SSF53098">
    <property type="entry name" value="Ribonuclease H-like"/>
    <property type="match status" value="1"/>
</dbReference>
<keyword evidence="5" id="KW-1185">Reference proteome</keyword>